<gene>
    <name evidence="2" type="ORF">C7957_108107</name>
    <name evidence="1" type="ORF">C8C76_1212</name>
</gene>
<dbReference type="Proteomes" id="UP000244089">
    <property type="component" value="Unassembled WGS sequence"/>
</dbReference>
<dbReference type="EMBL" id="SNXX01000008">
    <property type="protein sequence ID" value="TDP96019.1"/>
    <property type="molecule type" value="Genomic_DNA"/>
</dbReference>
<evidence type="ECO:0000313" key="3">
    <source>
        <dbReference type="Proteomes" id="UP000244089"/>
    </source>
</evidence>
<reference evidence="1 3" key="1">
    <citation type="submission" date="2018-04" db="EMBL/GenBank/DDBJ databases">
        <title>Subsurface microbial communities from deep shales in Ohio and West Virginia, USA.</title>
        <authorList>
            <person name="Wrighton K."/>
        </authorList>
    </citation>
    <scope>NUCLEOTIDE SEQUENCE [LARGE SCALE GENOMIC DNA]</scope>
    <source>
        <strain evidence="2 4">MSL 7</strain>
        <strain evidence="1 3">WC1</strain>
    </source>
</reference>
<sequence>MNRVERFLNNFAETTAMGFGLARNIDKDSDEYIDYFG</sequence>
<proteinExistence type="predicted"/>
<dbReference type="Proteomes" id="UP000295176">
    <property type="component" value="Unassembled WGS sequence"/>
</dbReference>
<protein>
    <submittedName>
        <fullName evidence="1">Uncharacterized protein</fullName>
    </submittedName>
</protein>
<dbReference type="AlphaFoldDB" id="A0A2T5RI53"/>
<comment type="caution">
    <text evidence="1">The sequence shown here is derived from an EMBL/GenBank/DDBJ whole genome shotgun (WGS) entry which is preliminary data.</text>
</comment>
<evidence type="ECO:0000313" key="2">
    <source>
        <dbReference type="EMBL" id="TDP96019.1"/>
    </source>
</evidence>
<dbReference type="EMBL" id="QAXS01000021">
    <property type="protein sequence ID" value="PTV97899.1"/>
    <property type="molecule type" value="Genomic_DNA"/>
</dbReference>
<name>A0A2T5RI53_9FIRM</name>
<evidence type="ECO:0000313" key="4">
    <source>
        <dbReference type="Proteomes" id="UP000295176"/>
    </source>
</evidence>
<accession>A0A2T5RI53</accession>
<evidence type="ECO:0000313" key="1">
    <source>
        <dbReference type="EMBL" id="PTV97899.1"/>
    </source>
</evidence>
<organism evidence="1 3">
    <name type="scientific">Halanaerobium saccharolyticum</name>
    <dbReference type="NCBI Taxonomy" id="43595"/>
    <lineage>
        <taxon>Bacteria</taxon>
        <taxon>Bacillati</taxon>
        <taxon>Bacillota</taxon>
        <taxon>Clostridia</taxon>
        <taxon>Halanaerobiales</taxon>
        <taxon>Halanaerobiaceae</taxon>
        <taxon>Halanaerobium</taxon>
    </lineage>
</organism>